<evidence type="ECO:0000313" key="1">
    <source>
        <dbReference type="EMBL" id="AAU44043.1"/>
    </source>
</evidence>
<gene>
    <name evidence="2" type="ordered locus">Os05g0494800</name>
    <name evidence="1" type="ORF">OJ1579_G03.6</name>
</gene>
<dbReference type="KEGG" id="dosa:Os05g0494800"/>
<reference evidence="2" key="5">
    <citation type="journal article" date="2008" name="Nucleic Acids Res.">
        <title>The Rice Annotation Project Database (RAP-DB): 2008 update.</title>
        <authorList>
            <consortium name="The Rice Annotation Project (RAP)"/>
            <person name="Tanaka T."/>
            <person name="Antonio B.A."/>
            <person name="Kikuchi S."/>
            <person name="Matsumoto T."/>
            <person name="Nagamura Y."/>
            <person name="Numa H."/>
            <person name="Sakai H."/>
            <person name="Wu J."/>
            <person name="Itoh T."/>
            <person name="Sasaki T."/>
            <person name="Aono R."/>
            <person name="Fujii Y."/>
            <person name="Habara T."/>
            <person name="Harada E."/>
            <person name="Kanno M."/>
            <person name="Kawahara Y."/>
            <person name="Kawashima H."/>
            <person name="Kubooka H."/>
            <person name="Matsuya A."/>
            <person name="Nakaoka H."/>
            <person name="Saichi N."/>
            <person name="Sanbonmatsu R."/>
            <person name="Sato Y."/>
            <person name="Shinso Y."/>
            <person name="Suzuki M."/>
            <person name="Takeda J."/>
            <person name="Tanino M."/>
            <person name="Todokoro F."/>
            <person name="Yamaguchi K."/>
            <person name="Yamamoto N."/>
            <person name="Yamasaki C."/>
            <person name="Imanishi T."/>
            <person name="Okido T."/>
            <person name="Tada M."/>
            <person name="Ikeo K."/>
            <person name="Tateno Y."/>
            <person name="Gojobori T."/>
            <person name="Lin Y.C."/>
            <person name="Wei F.J."/>
            <person name="Hsing Y.I."/>
            <person name="Zhao Q."/>
            <person name="Han B."/>
            <person name="Kramer M.R."/>
            <person name="McCombie R.W."/>
            <person name="Lonsdale D."/>
            <person name="O'Donovan C.C."/>
            <person name="Whitfield E.J."/>
            <person name="Apweiler R."/>
            <person name="Koyanagi K.O."/>
            <person name="Khurana J.P."/>
            <person name="Raghuvanshi S."/>
            <person name="Singh N.K."/>
            <person name="Tyagi A.K."/>
            <person name="Haberer G."/>
            <person name="Fujisawa M."/>
            <person name="Hosokawa S."/>
            <person name="Ito Y."/>
            <person name="Ikawa H."/>
            <person name="Shibata M."/>
            <person name="Yamamoto M."/>
            <person name="Bruskiewich R.M."/>
            <person name="Hoen D.R."/>
            <person name="Bureau TE."/>
            <person name="Namiki N."/>
            <person name="Ohyanagi H."/>
            <person name="Sakai Y."/>
            <person name="Nobushima S."/>
            <person name="Sakata K."/>
            <person name="Barrero R.A."/>
            <person name="Sato Y."/>
            <person name="Souvorov A."/>
            <person name="Smith-White B."/>
            <person name="Tatusova T."/>
            <person name="An S."/>
            <person name="An G."/>
            <person name="OOta S."/>
            <person name="Fuks G."/>
            <person name="Messing J."/>
            <person name="Christie K.R."/>
            <person name="Lieberherr D."/>
            <person name="Kim H."/>
            <person name="Zuccolo A."/>
            <person name="Wing R.A."/>
            <person name="Nobuta K."/>
            <person name="Green P.J."/>
            <person name="Lu C."/>
            <person name="Meyers BC."/>
            <person name="Chaparro C."/>
            <person name="Piegu B."/>
            <person name="Panaud O."/>
            <person name="Echeverria M."/>
        </authorList>
    </citation>
    <scope>NUCLEOTIDE SEQUENCE</scope>
</reference>
<sequence length="46" mass="5695">MKSRRKRRRRIRGLRGEEGTIWIGTMMMTRRTKKTRVRTNMRRMAS</sequence>
<evidence type="ECO:0000313" key="2">
    <source>
        <dbReference type="EMBL" id="BAH93200.1"/>
    </source>
</evidence>
<name>Q65X76_ORYSJ</name>
<accession>Q65X76</accession>
<reference evidence="1" key="1">
    <citation type="submission" date="2004-09" db="EMBL/GenBank/DDBJ databases">
        <title>Oryza sativa BAC OJ1579_G03 genomic sequence.</title>
        <authorList>
            <person name="Chow T.-Y."/>
            <person name="Hsing Y.-I.C."/>
            <person name="Chen C.-S."/>
            <person name="Chen H.-H."/>
            <person name="Liu S.-M."/>
            <person name="Chao Y.-T."/>
            <person name="Chang S.-J."/>
            <person name="Chen H.-C."/>
            <person name="Chen S.-K."/>
            <person name="Chen T.-R."/>
            <person name="Chen Y.-L."/>
            <person name="Cheng C.-H."/>
            <person name="Chung C.-I."/>
            <person name="Han S.-Y."/>
            <person name="Hsiao S.-H."/>
            <person name="Hsiung J.-N."/>
            <person name="Hsu C.-H."/>
            <person name="Huang J.-J."/>
            <person name="Kau P.-I."/>
            <person name="Lee M.-C."/>
            <person name="Leu H.-L."/>
            <person name="Li Y.-F."/>
            <person name="Lin S.-J."/>
            <person name="Lin Y.-C."/>
            <person name="Wu S.-W."/>
            <person name="Yu C.-Y."/>
            <person name="Yu S.-W."/>
            <person name="Wu H.-P."/>
            <person name="Shaw J.-F."/>
        </authorList>
    </citation>
    <scope>NUCLEOTIDE SEQUENCE</scope>
</reference>
<reference evidence="2" key="8">
    <citation type="submission" date="2012-08" db="EMBL/GenBank/DDBJ databases">
        <title>The Second Rice Annotation Project Meeting (RAP2).</title>
        <authorList>
            <consortium name="The Rice Annotation Project (RAP)"/>
        </authorList>
    </citation>
    <scope>NUCLEOTIDE SEQUENCE</scope>
</reference>
<organism evidence="1 3">
    <name type="scientific">Oryza sativa subsp. japonica</name>
    <name type="common">Rice</name>
    <dbReference type="NCBI Taxonomy" id="39947"/>
    <lineage>
        <taxon>Eukaryota</taxon>
        <taxon>Viridiplantae</taxon>
        <taxon>Streptophyta</taxon>
        <taxon>Embryophyta</taxon>
        <taxon>Tracheophyta</taxon>
        <taxon>Spermatophyta</taxon>
        <taxon>Magnoliopsida</taxon>
        <taxon>Liliopsida</taxon>
        <taxon>Poales</taxon>
        <taxon>Poaceae</taxon>
        <taxon>BOP clade</taxon>
        <taxon>Oryzoideae</taxon>
        <taxon>Oryzeae</taxon>
        <taxon>Oryzinae</taxon>
        <taxon>Oryza</taxon>
        <taxon>Oryza sativa</taxon>
    </lineage>
</organism>
<reference evidence="2" key="3">
    <citation type="journal article" date="2006" name="Nucleic Acids Res.">
        <title>The Rice Annotation Project Database (RAP-DB): hub for Oryza sativa ssp. japonica genome information.</title>
        <authorList>
            <person name="Ohyanagi H."/>
            <person name="Tanaka T."/>
            <person name="Sakai H."/>
            <person name="Shigemoto Y."/>
            <person name="Yamaguchi K."/>
            <person name="Habara T."/>
            <person name="Fujii Y."/>
            <person name="Antonio B.A."/>
            <person name="Nagamura Y."/>
            <person name="Imanishi T."/>
            <person name="Ikeo K."/>
            <person name="Itoh T."/>
            <person name="Gojobori T."/>
            <person name="Sasaki T."/>
        </authorList>
    </citation>
    <scope>NUCLEOTIDE SEQUENCE</scope>
</reference>
<dbReference type="AlphaFoldDB" id="Q65X76"/>
<dbReference type="EMBL" id="AP008211">
    <property type="protein sequence ID" value="BAH93200.1"/>
    <property type="molecule type" value="Genomic_DNA"/>
</dbReference>
<evidence type="ECO:0000313" key="3">
    <source>
        <dbReference type="Proteomes" id="UP000000763"/>
    </source>
</evidence>
<proteinExistence type="predicted"/>
<reference evidence="2 3" key="2">
    <citation type="journal article" date="2005" name="Nature">
        <title>The map-based sequence of the rice genome.</title>
        <authorList>
            <consortium name="International rice genome sequencing project (IRGSP)"/>
            <person name="Matsumoto T."/>
            <person name="Wu J."/>
            <person name="Kanamori H."/>
            <person name="Katayose Y."/>
            <person name="Fujisawa M."/>
            <person name="Namiki N."/>
            <person name="Mizuno H."/>
            <person name="Yamamoto K."/>
            <person name="Antonio B.A."/>
            <person name="Baba T."/>
            <person name="Sakata K."/>
            <person name="Nagamura Y."/>
            <person name="Aoki H."/>
            <person name="Arikawa K."/>
            <person name="Arita K."/>
            <person name="Bito T."/>
            <person name="Chiden Y."/>
            <person name="Fujitsuka N."/>
            <person name="Fukunaka R."/>
            <person name="Hamada M."/>
            <person name="Harada C."/>
            <person name="Hayashi A."/>
            <person name="Hijishita S."/>
            <person name="Honda M."/>
            <person name="Hosokawa S."/>
            <person name="Ichikawa Y."/>
            <person name="Idonuma A."/>
            <person name="Iijima M."/>
            <person name="Ikeda M."/>
            <person name="Ikeno M."/>
            <person name="Ito K."/>
            <person name="Ito S."/>
            <person name="Ito T."/>
            <person name="Ito Y."/>
            <person name="Ito Y."/>
            <person name="Iwabuchi A."/>
            <person name="Kamiya K."/>
            <person name="Karasawa W."/>
            <person name="Kurita K."/>
            <person name="Katagiri S."/>
            <person name="Kikuta A."/>
            <person name="Kobayashi H."/>
            <person name="Kobayashi N."/>
            <person name="Machita K."/>
            <person name="Maehara T."/>
            <person name="Masukawa M."/>
            <person name="Mizubayashi T."/>
            <person name="Mukai Y."/>
            <person name="Nagasaki H."/>
            <person name="Nagata Y."/>
            <person name="Naito S."/>
            <person name="Nakashima M."/>
            <person name="Nakama Y."/>
            <person name="Nakamichi Y."/>
            <person name="Nakamura M."/>
            <person name="Meguro A."/>
            <person name="Negishi M."/>
            <person name="Ohta I."/>
            <person name="Ohta T."/>
            <person name="Okamoto M."/>
            <person name="Ono N."/>
            <person name="Saji S."/>
            <person name="Sakaguchi M."/>
            <person name="Sakai K."/>
            <person name="Shibata M."/>
            <person name="Shimokawa T."/>
            <person name="Song J."/>
            <person name="Takazaki Y."/>
            <person name="Terasawa K."/>
            <person name="Tsugane M."/>
            <person name="Tsuji K."/>
            <person name="Ueda S."/>
            <person name="Waki K."/>
            <person name="Yamagata H."/>
            <person name="Yamamoto M."/>
            <person name="Yamamoto S."/>
            <person name="Yamane H."/>
            <person name="Yoshiki S."/>
            <person name="Yoshihara R."/>
            <person name="Yukawa K."/>
            <person name="Zhong H."/>
            <person name="Yano M."/>
            <person name="Yuan Q."/>
            <person name="Ouyang S."/>
            <person name="Liu J."/>
            <person name="Jones K.M."/>
            <person name="Gansberger K."/>
            <person name="Moffat K."/>
            <person name="Hill J."/>
            <person name="Bera J."/>
            <person name="Fadrosh D."/>
            <person name="Jin S."/>
            <person name="Johri S."/>
            <person name="Kim M."/>
            <person name="Overton L."/>
            <person name="Reardon M."/>
            <person name="Tsitrin T."/>
            <person name="Vuong H."/>
            <person name="Weaver B."/>
            <person name="Ciecko A."/>
            <person name="Tallon L."/>
            <person name="Jackson J."/>
            <person name="Pai G."/>
            <person name="Aken S.V."/>
            <person name="Utterback T."/>
            <person name="Reidmuller S."/>
            <person name="Feldblyum T."/>
            <person name="Hsiao J."/>
            <person name="Zismann V."/>
            <person name="Iobst S."/>
            <person name="de Vazeille A.R."/>
            <person name="Buell C.R."/>
            <person name="Ying K."/>
            <person name="Li Y."/>
            <person name="Lu T."/>
            <person name="Huang Y."/>
            <person name="Zhao Q."/>
            <person name="Feng Q."/>
            <person name="Zhang L."/>
            <person name="Zhu J."/>
            <person name="Weng Q."/>
            <person name="Mu J."/>
            <person name="Lu Y."/>
            <person name="Fan D."/>
            <person name="Liu Y."/>
            <person name="Guan J."/>
            <person name="Zhang Y."/>
            <person name="Yu S."/>
            <person name="Liu X."/>
            <person name="Zhang Y."/>
            <person name="Hong G."/>
            <person name="Han B."/>
            <person name="Choisne N."/>
            <person name="Demange N."/>
            <person name="Orjeda G."/>
            <person name="Samain S."/>
            <person name="Cattolico L."/>
            <person name="Pelletier E."/>
            <person name="Couloux A."/>
            <person name="Segurens B."/>
            <person name="Wincker P."/>
            <person name="D'Hont A."/>
            <person name="Scarpelli C."/>
            <person name="Weissenbach J."/>
            <person name="Salanoubat M."/>
            <person name="Quetier F."/>
            <person name="Yu Y."/>
            <person name="Kim H.R."/>
            <person name="Rambo T."/>
            <person name="Currie J."/>
            <person name="Collura K."/>
            <person name="Luo M."/>
            <person name="Yang T."/>
            <person name="Ammiraju J.S.S."/>
            <person name="Engler F."/>
            <person name="Soderlund C."/>
            <person name="Wing R.A."/>
            <person name="Palmer L.E."/>
            <person name="de la Bastide M."/>
            <person name="Spiegel L."/>
            <person name="Nascimento L."/>
            <person name="Zutavern T."/>
            <person name="O'Shaughnessy A."/>
            <person name="Dike S."/>
            <person name="Dedhia N."/>
            <person name="Preston R."/>
            <person name="Balija V."/>
            <person name="McCombie W.R."/>
            <person name="Chow T."/>
            <person name="Chen H."/>
            <person name="Chung M."/>
            <person name="Chen C."/>
            <person name="Shaw J."/>
            <person name="Wu H."/>
            <person name="Hsiao K."/>
            <person name="Chao Y."/>
            <person name="Chu M."/>
            <person name="Cheng C."/>
            <person name="Hour A."/>
            <person name="Lee P."/>
            <person name="Lin S."/>
            <person name="Lin Y."/>
            <person name="Liou J."/>
            <person name="Liu S."/>
            <person name="Hsing Y."/>
            <person name="Raghuvanshi S."/>
            <person name="Mohanty A."/>
            <person name="Bharti A.K."/>
            <person name="Gaur A."/>
            <person name="Gupta V."/>
            <person name="Kumar D."/>
            <person name="Ravi V."/>
            <person name="Vij S."/>
            <person name="Kapur A."/>
            <person name="Khurana P."/>
            <person name="Khurana P."/>
            <person name="Khurana J.P."/>
            <person name="Tyagi A.K."/>
            <person name="Gaikwad K."/>
            <person name="Singh A."/>
            <person name="Dalal V."/>
            <person name="Srivastava S."/>
            <person name="Dixit A."/>
            <person name="Pal A.K."/>
            <person name="Ghazi I.A."/>
            <person name="Yadav M."/>
            <person name="Pandit A."/>
            <person name="Bhargava A."/>
            <person name="Sureshbabu K."/>
            <person name="Batra K."/>
            <person name="Sharma T.R."/>
            <person name="Mohapatra T."/>
            <person name="Singh N.K."/>
            <person name="Messing J."/>
            <person name="Nelson A.B."/>
            <person name="Fuks G."/>
            <person name="Kavchok S."/>
            <person name="Keizer G."/>
            <person name="Linton E."/>
            <person name="Llaca V."/>
            <person name="Song R."/>
            <person name="Tanyolac B."/>
            <person name="Young S."/>
            <person name="Ho-Il K."/>
            <person name="Hahn J.H."/>
            <person name="Sangsakoo G."/>
            <person name="Vanavichit A."/>
            <person name="de Mattos Luiz.A.T."/>
            <person name="Zimmer P.D."/>
            <person name="Malone G."/>
            <person name="Dellagostin O."/>
            <person name="de Oliveira A.C."/>
            <person name="Bevan M."/>
            <person name="Bancroft I."/>
            <person name="Minx P."/>
            <person name="Cordum H."/>
            <person name="Wilson R."/>
            <person name="Cheng Z."/>
            <person name="Jin W."/>
            <person name="Jiang J."/>
            <person name="Leong S.A."/>
            <person name="Iwama H."/>
            <person name="Gojobori T."/>
            <person name="Itoh T."/>
            <person name="Niimura Y."/>
            <person name="Fujii Y."/>
            <person name="Habara T."/>
            <person name="Sakai H."/>
            <person name="Sato Y."/>
            <person name="Wilson G."/>
            <person name="Kumar K."/>
            <person name="McCouch S."/>
            <person name="Juretic N."/>
            <person name="Hoen D."/>
            <person name="Wright S."/>
            <person name="Bruskiewich R."/>
            <person name="Bureau T."/>
            <person name="Miyao A."/>
            <person name="Hirochika H."/>
            <person name="Nishikawa T."/>
            <person name="Kadowaki K."/>
            <person name="Sugiura M."/>
            <person name="Burr B."/>
            <person name="Sasaki T."/>
        </authorList>
    </citation>
    <scope>NUCLEOTIDE SEQUENCE [LARGE SCALE GENOMIC DNA]</scope>
    <source>
        <strain evidence="3">cv. Nipponbare</strain>
    </source>
</reference>
<reference evidence="2" key="7">
    <citation type="submission" date="2012-08" db="EMBL/GenBank/DDBJ databases">
        <title>Oryza sativa nipponbare(GA3) genomic DNA, chromosome 5.</title>
        <authorList>
            <consortium name="IRGSP(International Rice Genome Sequencing Project)"/>
        </authorList>
    </citation>
    <scope>NUCLEOTIDE SEQUENCE</scope>
</reference>
<reference evidence="3" key="6">
    <citation type="journal article" date="2008" name="Nucleic Acids Res.">
        <title>The rice annotation project database (RAP-DB): 2008 update.</title>
        <authorList>
            <consortium name="The rice annotation project (RAP)"/>
        </authorList>
    </citation>
    <scope>GENOME REANNOTATION</scope>
    <source>
        <strain evidence="3">cv. Nipponbare</strain>
    </source>
</reference>
<protein>
    <submittedName>
        <fullName evidence="2">Os05g0494800 protein</fullName>
    </submittedName>
</protein>
<reference evidence="2" key="4">
    <citation type="journal article" date="2007" name="Genome Res.">
        <title>Curated Genome Annotation of Oryza sativa ssp. japonica and Comparative Genome Analysis with Arabidopsis thaliana.</title>
        <authorList>
            <consortium name="The Rice Annotation Project (RAP)"/>
            <person name="Itoh T."/>
            <person name="Tanaka T."/>
            <person name="Barrero R.A."/>
            <person name="Yamasaki C."/>
            <person name="Fujii Y."/>
            <person name="Hilton P.B."/>
            <person name="Antonio B.A."/>
            <person name="Aono H."/>
            <person name="Apweiler R."/>
            <person name="Bruskiewich R."/>
            <person name="Bureau T."/>
            <person name="Burr F."/>
            <person name="Costa de Oliveira A."/>
            <person name="Fuks G."/>
            <person name="Habara T."/>
            <person name="Haberer G."/>
            <person name="Han B."/>
            <person name="Harada E."/>
            <person name="Hiraki A.T."/>
            <person name="Hirochika H."/>
            <person name="Hoen D."/>
            <person name="Hokari H."/>
            <person name="Hosokawa S."/>
            <person name="Hsing Y."/>
            <person name="Ikawa H."/>
            <person name="Ikeo K."/>
            <person name="Imanishi T."/>
            <person name="Ito Y."/>
            <person name="Jaiswal P."/>
            <person name="Kanno M."/>
            <person name="Kawahara Y."/>
            <person name="Kawamura T."/>
            <person name="Kawashima H."/>
            <person name="Khurana J.P."/>
            <person name="Kikuchi S."/>
            <person name="Komatsu S."/>
            <person name="Koyanagi K.O."/>
            <person name="Kubooka H."/>
            <person name="Lieberherr D."/>
            <person name="Lin Y.C."/>
            <person name="Lonsdale D."/>
            <person name="Matsumoto T."/>
            <person name="Matsuya A."/>
            <person name="McCombie W.R."/>
            <person name="Messing J."/>
            <person name="Miyao A."/>
            <person name="Mulder N."/>
            <person name="Nagamura Y."/>
            <person name="Nam J."/>
            <person name="Namiki N."/>
            <person name="Numa H."/>
            <person name="Nurimoto S."/>
            <person name="O'donovan C."/>
            <person name="Ohyanagi H."/>
            <person name="Okido T."/>
            <person name="Oota S."/>
            <person name="Osato N."/>
            <person name="Palmer L.E."/>
            <person name="Quetier F."/>
            <person name="Raghuvanshi S."/>
            <person name="Saichi N."/>
            <person name="Sakai H."/>
            <person name="Sakai Y."/>
            <person name="Sakata K."/>
            <person name="Sakurai T."/>
            <person name="Sato F."/>
            <person name="Sato Y."/>
            <person name="Schoof H."/>
            <person name="Seki M."/>
            <person name="Shibata M."/>
            <person name="Shimizu Y."/>
            <person name="Shinozaki K."/>
            <person name="Shinso Y."/>
            <person name="Singh N.K."/>
            <person name="Smith-White B."/>
            <person name="Takeda J."/>
            <person name="Tanino M."/>
            <person name="Tatusova T."/>
            <person name="Thongjuea S."/>
            <person name="Todokoro F."/>
            <person name="Tsugane M."/>
            <person name="Tyagi A.K."/>
            <person name="Vanavichit A."/>
            <person name="Wang A."/>
            <person name="Wing R.A."/>
            <person name="Yamaguchi K."/>
            <person name="Yamamoto M."/>
            <person name="Yamamoto N."/>
            <person name="Yu Y."/>
            <person name="Zhang H."/>
            <person name="Zhao Q."/>
            <person name="Higo K."/>
            <person name="Burr B."/>
            <person name="Gojobori T."/>
            <person name="Sasaki T."/>
        </authorList>
    </citation>
    <scope>NUCLEOTIDE SEQUENCE</scope>
</reference>
<dbReference type="EMBL" id="AC112160">
    <property type="protein sequence ID" value="AAU44043.1"/>
    <property type="molecule type" value="Genomic_DNA"/>
</dbReference>
<dbReference type="Proteomes" id="UP000000763">
    <property type="component" value="Chromosome 5"/>
</dbReference>